<dbReference type="Pfam" id="PF00848">
    <property type="entry name" value="Ring_hydroxyl_A"/>
    <property type="match status" value="1"/>
</dbReference>
<evidence type="ECO:0000313" key="8">
    <source>
        <dbReference type="EMBL" id="MEQ3554429.1"/>
    </source>
</evidence>
<keyword evidence="2" id="KW-0001">2Fe-2S</keyword>
<dbReference type="PRINTS" id="PR00090">
    <property type="entry name" value="RNGDIOXGNASE"/>
</dbReference>
<dbReference type="InterPro" id="IPR001663">
    <property type="entry name" value="Rng_hydr_dOase-A"/>
</dbReference>
<keyword evidence="4" id="KW-0560">Oxidoreductase</keyword>
<dbReference type="SUPFAM" id="SSF50022">
    <property type="entry name" value="ISP domain"/>
    <property type="match status" value="1"/>
</dbReference>
<keyword evidence="9" id="KW-1185">Reference proteome</keyword>
<evidence type="ECO:0000256" key="6">
    <source>
        <dbReference type="ARBA" id="ARBA00023014"/>
    </source>
</evidence>
<dbReference type="Pfam" id="PF00355">
    <property type="entry name" value="Rieske"/>
    <property type="match status" value="1"/>
</dbReference>
<evidence type="ECO:0000259" key="7">
    <source>
        <dbReference type="PROSITE" id="PS51296"/>
    </source>
</evidence>
<dbReference type="Gene3D" id="3.90.380.10">
    <property type="entry name" value="Naphthalene 1,2-dioxygenase Alpha Subunit, Chain A, domain 1"/>
    <property type="match status" value="1"/>
</dbReference>
<feature type="domain" description="Rieske" evidence="7">
    <location>
        <begin position="49"/>
        <end position="155"/>
    </location>
</feature>
<evidence type="ECO:0000256" key="5">
    <source>
        <dbReference type="ARBA" id="ARBA00023004"/>
    </source>
</evidence>
<keyword evidence="8" id="KW-0223">Dioxygenase</keyword>
<dbReference type="RefSeq" id="WP_349301496.1">
    <property type="nucleotide sequence ID" value="NZ_JBEDNQ010000014.1"/>
</dbReference>
<dbReference type="InterPro" id="IPR036922">
    <property type="entry name" value="Rieske_2Fe-2S_sf"/>
</dbReference>
<protein>
    <submittedName>
        <fullName evidence="8">Aromatic ring-hydroxylating dioxygenase subunit alpha</fullName>
    </submittedName>
</protein>
<keyword evidence="5" id="KW-0408">Iron</keyword>
<organism evidence="8 9">
    <name type="scientific">Pseudonocardia nematodicida</name>
    <dbReference type="NCBI Taxonomy" id="1206997"/>
    <lineage>
        <taxon>Bacteria</taxon>
        <taxon>Bacillati</taxon>
        <taxon>Actinomycetota</taxon>
        <taxon>Actinomycetes</taxon>
        <taxon>Pseudonocardiales</taxon>
        <taxon>Pseudonocardiaceae</taxon>
        <taxon>Pseudonocardia</taxon>
    </lineage>
</organism>
<proteinExistence type="predicted"/>
<dbReference type="EMBL" id="JBEDNQ010000014">
    <property type="protein sequence ID" value="MEQ3554429.1"/>
    <property type="molecule type" value="Genomic_DNA"/>
</dbReference>
<dbReference type="Gene3D" id="2.102.10.10">
    <property type="entry name" value="Rieske [2Fe-2S] iron-sulphur domain"/>
    <property type="match status" value="1"/>
</dbReference>
<evidence type="ECO:0000256" key="1">
    <source>
        <dbReference type="ARBA" id="ARBA00001962"/>
    </source>
</evidence>
<evidence type="ECO:0000256" key="2">
    <source>
        <dbReference type="ARBA" id="ARBA00022714"/>
    </source>
</evidence>
<evidence type="ECO:0000313" key="9">
    <source>
        <dbReference type="Proteomes" id="UP001494902"/>
    </source>
</evidence>
<dbReference type="PANTHER" id="PTHR43756:SF5">
    <property type="entry name" value="CHOLINE MONOOXYGENASE, CHLOROPLASTIC"/>
    <property type="match status" value="1"/>
</dbReference>
<reference evidence="8 9" key="1">
    <citation type="submission" date="2024-03" db="EMBL/GenBank/DDBJ databases">
        <title>Draft genome sequence of Pseudonocardia nematodicida JCM 31783.</title>
        <authorList>
            <person name="Butdee W."/>
            <person name="Duangmal K."/>
        </authorList>
    </citation>
    <scope>NUCLEOTIDE SEQUENCE [LARGE SCALE GENOMIC DNA]</scope>
    <source>
        <strain evidence="8 9">JCM 31783</strain>
    </source>
</reference>
<dbReference type="SUPFAM" id="SSF55961">
    <property type="entry name" value="Bet v1-like"/>
    <property type="match status" value="1"/>
</dbReference>
<dbReference type="PROSITE" id="PS51296">
    <property type="entry name" value="RIESKE"/>
    <property type="match status" value="1"/>
</dbReference>
<keyword evidence="3" id="KW-0479">Metal-binding</keyword>
<evidence type="ECO:0000256" key="4">
    <source>
        <dbReference type="ARBA" id="ARBA00023002"/>
    </source>
</evidence>
<keyword evidence="6" id="KW-0411">Iron-sulfur</keyword>
<dbReference type="CDD" id="cd03469">
    <property type="entry name" value="Rieske_RO_Alpha_N"/>
    <property type="match status" value="1"/>
</dbReference>
<dbReference type="PANTHER" id="PTHR43756">
    <property type="entry name" value="CHOLINE MONOOXYGENASE, CHLOROPLASTIC"/>
    <property type="match status" value="1"/>
</dbReference>
<comment type="caution">
    <text evidence="8">The sequence shown here is derived from an EMBL/GenBank/DDBJ whole genome shotgun (WGS) entry which is preliminary data.</text>
</comment>
<comment type="cofactor">
    <cofactor evidence="1">
        <name>Fe cation</name>
        <dbReference type="ChEBI" id="CHEBI:24875"/>
    </cofactor>
</comment>
<dbReference type="InterPro" id="IPR015879">
    <property type="entry name" value="Ring_hydroxy_dOase_asu_C_dom"/>
</dbReference>
<dbReference type="GO" id="GO:0051213">
    <property type="term" value="F:dioxygenase activity"/>
    <property type="evidence" value="ECO:0007669"/>
    <property type="project" value="UniProtKB-KW"/>
</dbReference>
<sequence>MSDLAVSPTIPAARTPMVARTPGWSLPQSAYTDPDVFRADLDLVFGTGWLFATHSCEVREPGEFVTVTVGDESVIVVRGADGVLRGHHNVCAHRGSRVALEPRGCVKALVCPYHQWVYDLDGSARSARLMGPDFQASRYRLAPVAVREVAGLVFLCLADQPPDFDAFAAALAPQLGPHGLDRARVAVRDTYTVRANWKTIVENNRECYHCQGNHPEFLLSNYQLGAHGDVRTNPRYDRALGEAYDRWTRQGLAPAEVSFPDGEWYRISRLPLRDGFLTETLDGRPVGPLLGDLTDPDAGSLRIIGLPNMWAHANSDYAVTTRLTPVDAATTEIEVAFLVPSEATDVDEEALTAVWRSTSEQDWELCENNYAGIRSRAYRPGPLSDVVESSVEAFVDWYLTRLGAGSGDQRGWASP</sequence>
<evidence type="ECO:0000256" key="3">
    <source>
        <dbReference type="ARBA" id="ARBA00022723"/>
    </source>
</evidence>
<name>A0ABV1KIY6_9PSEU</name>
<accession>A0ABV1KIY6</accession>
<dbReference type="Proteomes" id="UP001494902">
    <property type="component" value="Unassembled WGS sequence"/>
</dbReference>
<dbReference type="InterPro" id="IPR017941">
    <property type="entry name" value="Rieske_2Fe-2S"/>
</dbReference>
<gene>
    <name evidence="8" type="ORF">WIS52_28520</name>
</gene>